<evidence type="ECO:0000256" key="1">
    <source>
        <dbReference type="ARBA" id="ARBA00022801"/>
    </source>
</evidence>
<dbReference type="SUPFAM" id="SSF56317">
    <property type="entry name" value="Carbon-nitrogen hydrolase"/>
    <property type="match status" value="1"/>
</dbReference>
<dbReference type="GO" id="GO:0016811">
    <property type="term" value="F:hydrolase activity, acting on carbon-nitrogen (but not peptide) bonds, in linear amides"/>
    <property type="evidence" value="ECO:0007669"/>
    <property type="project" value="TreeGrafter"/>
</dbReference>
<proteinExistence type="predicted"/>
<evidence type="ECO:0000259" key="2">
    <source>
        <dbReference type="PROSITE" id="PS50263"/>
    </source>
</evidence>
<dbReference type="PANTHER" id="PTHR43674">
    <property type="entry name" value="NITRILASE C965.09-RELATED"/>
    <property type="match status" value="1"/>
</dbReference>
<keyword evidence="4" id="KW-1185">Reference proteome</keyword>
<dbReference type="EMBL" id="MWZD01000017">
    <property type="protein sequence ID" value="PRI11060.1"/>
    <property type="molecule type" value="Genomic_DNA"/>
</dbReference>
<dbReference type="Pfam" id="PF00795">
    <property type="entry name" value="CN_hydrolase"/>
    <property type="match status" value="1"/>
</dbReference>
<dbReference type="OrthoDB" id="9811121at2"/>
<evidence type="ECO:0000313" key="3">
    <source>
        <dbReference type="EMBL" id="PRI11060.1"/>
    </source>
</evidence>
<dbReference type="InterPro" id="IPR003010">
    <property type="entry name" value="C-N_Hydrolase"/>
</dbReference>
<protein>
    <recommendedName>
        <fullName evidence="2">CN hydrolase domain-containing protein</fullName>
    </recommendedName>
</protein>
<sequence>MTDGARTLNISLWQAASVPADVDANLAALDRAAAEASGRGAELLITPEMFVTGYNIGERLRPLAVARPLERVGEIARRHGIGIIAGGPEPLAEGEDAPIANAAWLIDEHGTVLARHRKIQLFGELDRRLFVAGEAPCTLADFHGHRIAILICFDVEFPETVRAAARAGAELVAVLTPSRQFFLLFFFKKRPPPTDSPTLIMVGSVRCEKENEEVQ</sequence>
<feature type="domain" description="CN hydrolase" evidence="2">
    <location>
        <begin position="8"/>
        <end position="215"/>
    </location>
</feature>
<dbReference type="AlphaFoldDB" id="A0A2S9QNB8"/>
<keyword evidence="1" id="KW-0378">Hydrolase</keyword>
<dbReference type="Proteomes" id="UP000238650">
    <property type="component" value="Unassembled WGS sequence"/>
</dbReference>
<comment type="caution">
    <text evidence="3">The sequence shown here is derived from an EMBL/GenBank/DDBJ whole genome shotgun (WGS) entry which is preliminary data.</text>
</comment>
<accession>A0A2S9QNB8</accession>
<dbReference type="InterPro" id="IPR036526">
    <property type="entry name" value="C-N_Hydrolase_sf"/>
</dbReference>
<reference evidence="3 4" key="1">
    <citation type="journal article" date="2017" name="New Microbes New Infect">
        <title>Genome sequence of 'Leucobacter massiliensis' sp. nov. isolated from human pharynx after travel to the 2014 Hajj.</title>
        <authorList>
            <person name="Leangapichart T."/>
            <person name="Gautret P."/>
            <person name="Nguyen T.T."/>
            <person name="Armstrong N."/>
            <person name="Rolain J.M."/>
        </authorList>
    </citation>
    <scope>NUCLEOTIDE SEQUENCE [LARGE SCALE GENOMIC DNA]</scope>
    <source>
        <strain evidence="3 4">122RC15</strain>
    </source>
</reference>
<gene>
    <name evidence="3" type="ORF">B4915_09360</name>
</gene>
<dbReference type="InterPro" id="IPR050345">
    <property type="entry name" value="Aliph_Amidase/BUP"/>
</dbReference>
<dbReference type="RefSeq" id="WP_105805517.1">
    <property type="nucleotide sequence ID" value="NZ_MWZD01000017.1"/>
</dbReference>
<organism evidence="3 4">
    <name type="scientific">Leucobacter massiliensis</name>
    <dbReference type="NCBI Taxonomy" id="1686285"/>
    <lineage>
        <taxon>Bacteria</taxon>
        <taxon>Bacillati</taxon>
        <taxon>Actinomycetota</taxon>
        <taxon>Actinomycetes</taxon>
        <taxon>Micrococcales</taxon>
        <taxon>Microbacteriaceae</taxon>
        <taxon>Leucobacter</taxon>
    </lineage>
</organism>
<dbReference type="PANTHER" id="PTHR43674:SF2">
    <property type="entry name" value="BETA-UREIDOPROPIONASE"/>
    <property type="match status" value="1"/>
</dbReference>
<dbReference type="Gene3D" id="3.60.110.10">
    <property type="entry name" value="Carbon-nitrogen hydrolase"/>
    <property type="match status" value="1"/>
</dbReference>
<evidence type="ECO:0000313" key="4">
    <source>
        <dbReference type="Proteomes" id="UP000238650"/>
    </source>
</evidence>
<name>A0A2S9QNB8_9MICO</name>
<dbReference type="PROSITE" id="PS50263">
    <property type="entry name" value="CN_HYDROLASE"/>
    <property type="match status" value="1"/>
</dbReference>